<dbReference type="PROSITE" id="PS50928">
    <property type="entry name" value="ABC_TM1"/>
    <property type="match status" value="1"/>
</dbReference>
<gene>
    <name evidence="10" type="ORF">RM844_25975</name>
</gene>
<evidence type="ECO:0000256" key="7">
    <source>
        <dbReference type="RuleBase" id="RU363032"/>
    </source>
</evidence>
<dbReference type="SUPFAM" id="SSF161098">
    <property type="entry name" value="MetI-like"/>
    <property type="match status" value="1"/>
</dbReference>
<dbReference type="Gene3D" id="1.10.3720.10">
    <property type="entry name" value="MetI-like"/>
    <property type="match status" value="1"/>
</dbReference>
<keyword evidence="2 7" id="KW-0813">Transport</keyword>
<name>A0ABU2JY09_9ACTN</name>
<keyword evidence="11" id="KW-1185">Reference proteome</keyword>
<dbReference type="RefSeq" id="WP_311669816.1">
    <property type="nucleotide sequence ID" value="NZ_JAVREO010000019.1"/>
</dbReference>
<keyword evidence="3" id="KW-1003">Cell membrane</keyword>
<feature type="transmembrane region" description="Helical" evidence="7">
    <location>
        <begin position="123"/>
        <end position="142"/>
    </location>
</feature>
<evidence type="ECO:0000256" key="6">
    <source>
        <dbReference type="ARBA" id="ARBA00023136"/>
    </source>
</evidence>
<accession>A0ABU2JY09</accession>
<dbReference type="CDD" id="cd06261">
    <property type="entry name" value="TM_PBP2"/>
    <property type="match status" value="1"/>
</dbReference>
<proteinExistence type="inferred from homology"/>
<protein>
    <submittedName>
        <fullName evidence="10">ABC transporter permease</fullName>
    </submittedName>
</protein>
<feature type="transmembrane region" description="Helical" evidence="7">
    <location>
        <begin position="66"/>
        <end position="85"/>
    </location>
</feature>
<comment type="subcellular location">
    <subcellularLocation>
        <location evidence="1 7">Cell membrane</location>
        <topology evidence="1 7">Multi-pass membrane protein</topology>
    </subcellularLocation>
</comment>
<organism evidence="10 11">
    <name type="scientific">Streptomyces chisholmiae</name>
    <dbReference type="NCBI Taxonomy" id="3075540"/>
    <lineage>
        <taxon>Bacteria</taxon>
        <taxon>Bacillati</taxon>
        <taxon>Actinomycetota</taxon>
        <taxon>Actinomycetes</taxon>
        <taxon>Kitasatosporales</taxon>
        <taxon>Streptomycetaceae</taxon>
        <taxon>Streptomyces</taxon>
    </lineage>
</organism>
<dbReference type="PANTHER" id="PTHR30151">
    <property type="entry name" value="ALKANE SULFONATE ABC TRANSPORTER-RELATED, MEMBRANE SUBUNIT"/>
    <property type="match status" value="1"/>
</dbReference>
<keyword evidence="6 7" id="KW-0472">Membrane</keyword>
<dbReference type="Pfam" id="PF00528">
    <property type="entry name" value="BPD_transp_1"/>
    <property type="match status" value="1"/>
</dbReference>
<feature type="transmembrane region" description="Helical" evidence="7">
    <location>
        <begin position="219"/>
        <end position="237"/>
    </location>
</feature>
<dbReference type="InterPro" id="IPR000515">
    <property type="entry name" value="MetI-like"/>
</dbReference>
<keyword evidence="4 7" id="KW-0812">Transmembrane</keyword>
<evidence type="ECO:0000256" key="1">
    <source>
        <dbReference type="ARBA" id="ARBA00004651"/>
    </source>
</evidence>
<dbReference type="EMBL" id="JAVREO010000019">
    <property type="protein sequence ID" value="MDT0269737.1"/>
    <property type="molecule type" value="Genomic_DNA"/>
</dbReference>
<evidence type="ECO:0000259" key="9">
    <source>
        <dbReference type="PROSITE" id="PS50928"/>
    </source>
</evidence>
<comment type="similarity">
    <text evidence="7">Belongs to the binding-protein-dependent transport system permease family.</text>
</comment>
<sequence length="314" mass="33642">MNRRALGFLLELALPAALLVGYGLWAAQAQSFYFPPLGEILQYFRELWLFERVGSDLVPSLLRMSAGYLASVAVGVALGLVLGMSRMLRTAAEPVVEFLRALPAPALIPFSLLLFGSGDSSKIFVIVLGAVWPILLNTIDGVRGVDAQQLDMARAYHIPLGARVLRIILPGAAPRIFAGMRTSLAIAIILMVVSEMVASSNGLGYFVLEQQRSFAIPEMWTGIILLGVLGYVLNWLFQRLERRVLAWHFGLKGLSSPAAGPARRTKSPKAAAGTARSAPVPQTTETTETAPAAATAAQRPARSATRSSSSDGEV</sequence>
<dbReference type="Proteomes" id="UP001183410">
    <property type="component" value="Unassembled WGS sequence"/>
</dbReference>
<feature type="transmembrane region" description="Helical" evidence="7">
    <location>
        <begin position="184"/>
        <end position="207"/>
    </location>
</feature>
<evidence type="ECO:0000313" key="10">
    <source>
        <dbReference type="EMBL" id="MDT0269737.1"/>
    </source>
</evidence>
<dbReference type="PANTHER" id="PTHR30151:SF0">
    <property type="entry name" value="ABC TRANSPORTER PERMEASE PROTEIN MJ0413-RELATED"/>
    <property type="match status" value="1"/>
</dbReference>
<feature type="domain" description="ABC transmembrane type-1" evidence="9">
    <location>
        <begin position="57"/>
        <end position="237"/>
    </location>
</feature>
<evidence type="ECO:0000256" key="8">
    <source>
        <dbReference type="SAM" id="MobiDB-lite"/>
    </source>
</evidence>
<evidence type="ECO:0000256" key="5">
    <source>
        <dbReference type="ARBA" id="ARBA00022989"/>
    </source>
</evidence>
<evidence type="ECO:0000256" key="2">
    <source>
        <dbReference type="ARBA" id="ARBA00022448"/>
    </source>
</evidence>
<keyword evidence="5 7" id="KW-1133">Transmembrane helix</keyword>
<dbReference type="InterPro" id="IPR035906">
    <property type="entry name" value="MetI-like_sf"/>
</dbReference>
<feature type="compositionally biased region" description="Low complexity" evidence="8">
    <location>
        <begin position="281"/>
        <end position="314"/>
    </location>
</feature>
<comment type="caution">
    <text evidence="10">The sequence shown here is derived from an EMBL/GenBank/DDBJ whole genome shotgun (WGS) entry which is preliminary data.</text>
</comment>
<evidence type="ECO:0000256" key="4">
    <source>
        <dbReference type="ARBA" id="ARBA00022692"/>
    </source>
</evidence>
<evidence type="ECO:0000256" key="3">
    <source>
        <dbReference type="ARBA" id="ARBA00022475"/>
    </source>
</evidence>
<reference evidence="11" key="1">
    <citation type="submission" date="2023-07" db="EMBL/GenBank/DDBJ databases">
        <title>30 novel species of actinomycetes from the DSMZ collection.</title>
        <authorList>
            <person name="Nouioui I."/>
        </authorList>
    </citation>
    <scope>NUCLEOTIDE SEQUENCE [LARGE SCALE GENOMIC DNA]</scope>
    <source>
        <strain evidence="11">DSM 44915</strain>
    </source>
</reference>
<feature type="transmembrane region" description="Helical" evidence="7">
    <location>
        <begin position="97"/>
        <end position="117"/>
    </location>
</feature>
<feature type="region of interest" description="Disordered" evidence="8">
    <location>
        <begin position="257"/>
        <end position="314"/>
    </location>
</feature>
<evidence type="ECO:0000313" key="11">
    <source>
        <dbReference type="Proteomes" id="UP001183410"/>
    </source>
</evidence>